<evidence type="ECO:0000256" key="1">
    <source>
        <dbReference type="PROSITE-ProRule" id="PRU01193"/>
    </source>
</evidence>
<dbReference type="OrthoDB" id="5470682at2"/>
<keyword evidence="1 2" id="KW-0812">Transmembrane</keyword>
<organism evidence="4 5">
    <name type="scientific">Leucothrix pacifica</name>
    <dbReference type="NCBI Taxonomy" id="1247513"/>
    <lineage>
        <taxon>Bacteria</taxon>
        <taxon>Pseudomonadati</taxon>
        <taxon>Pseudomonadota</taxon>
        <taxon>Gammaproteobacteria</taxon>
        <taxon>Thiotrichales</taxon>
        <taxon>Thiotrichaceae</taxon>
        <taxon>Leucothrix</taxon>
    </lineage>
</organism>
<dbReference type="EMBL" id="QGKM01000108">
    <property type="protein sequence ID" value="PWQ92225.1"/>
    <property type="molecule type" value="Genomic_DNA"/>
</dbReference>
<evidence type="ECO:0000313" key="5">
    <source>
        <dbReference type="Proteomes" id="UP000245539"/>
    </source>
</evidence>
<dbReference type="AlphaFoldDB" id="A0A317C0Q1"/>
<dbReference type="PANTHER" id="PTHR12064">
    <property type="entry name" value="METAL TRANSPORTER CNNM"/>
    <property type="match status" value="1"/>
</dbReference>
<feature type="domain" description="CNNM transmembrane" evidence="3">
    <location>
        <begin position="1"/>
        <end position="165"/>
    </location>
</feature>
<evidence type="ECO:0000256" key="2">
    <source>
        <dbReference type="SAM" id="Phobius"/>
    </source>
</evidence>
<reference evidence="4 5" key="1">
    <citation type="submission" date="2018-05" db="EMBL/GenBank/DDBJ databases">
        <title>Leucothrix arctica sp. nov., isolated from Arctic seawater.</title>
        <authorList>
            <person name="Choi A."/>
            <person name="Baek K."/>
        </authorList>
    </citation>
    <scope>NUCLEOTIDE SEQUENCE [LARGE SCALE GENOMIC DNA]</scope>
    <source>
        <strain evidence="4 5">JCM 18388</strain>
    </source>
</reference>
<evidence type="ECO:0000259" key="3">
    <source>
        <dbReference type="PROSITE" id="PS51846"/>
    </source>
</evidence>
<feature type="transmembrane region" description="Helical" evidence="2">
    <location>
        <begin position="69"/>
        <end position="88"/>
    </location>
</feature>
<dbReference type="GO" id="GO:0016020">
    <property type="term" value="C:membrane"/>
    <property type="evidence" value="ECO:0007669"/>
    <property type="project" value="UniProtKB-UniRule"/>
</dbReference>
<keyword evidence="5" id="KW-1185">Reference proteome</keyword>
<evidence type="ECO:0000313" key="4">
    <source>
        <dbReference type="EMBL" id="PWQ92225.1"/>
    </source>
</evidence>
<dbReference type="InterPro" id="IPR002550">
    <property type="entry name" value="CNNM"/>
</dbReference>
<feature type="transmembrane region" description="Helical" evidence="2">
    <location>
        <begin position="100"/>
        <end position="121"/>
    </location>
</feature>
<keyword evidence="1 2" id="KW-1133">Transmembrane helix</keyword>
<dbReference type="PANTHER" id="PTHR12064:SF94">
    <property type="entry name" value="UNEXTENDED PROTEIN"/>
    <property type="match status" value="1"/>
</dbReference>
<gene>
    <name evidence="4" type="ORF">DKW60_22200</name>
</gene>
<name>A0A317C0Q1_9GAMM</name>
<feature type="transmembrane region" description="Helical" evidence="2">
    <location>
        <begin position="46"/>
        <end position="63"/>
    </location>
</feature>
<protein>
    <submittedName>
        <fullName evidence="4">Mg2+ and Co2+ transporter CorB</fullName>
    </submittedName>
</protein>
<dbReference type="InterPro" id="IPR045095">
    <property type="entry name" value="ACDP"/>
</dbReference>
<comment type="caution">
    <text evidence="4">The sequence shown here is derived from an EMBL/GenBank/DDBJ whole genome shotgun (WGS) entry which is preliminary data.</text>
</comment>
<dbReference type="Proteomes" id="UP000245539">
    <property type="component" value="Unassembled WGS sequence"/>
</dbReference>
<proteinExistence type="predicted"/>
<accession>A0A317C0Q1</accession>
<sequence length="328" mass="37112">MITPQSAMFSGLNLAFFSLNRLQLEVLTSDGDVHAKKVLRMRRDSNFLLTTILWGNVGINVLLTLLSDSVLTGMSAFIFSTAFITIFGEITPQAYFSRNALRMASMLAPVLRFYQILLYVVAKPCAKFLDMWLGVEGIDYMRERDIREIIKKHVEADEAEVEHIEGIGALNFLQIDDLAVSKEGEDIDPLSLISLHTKLDLPIIPDFTATPQDEFLRRVEKSGHKWVILTDESDIPHLVMDADGFLRAALFQNTETVNFYQYCHRPIIVHDPEMPLGDLLSRLKSDTEEDSDAVIDKDIILLWTEEQKRIITGADILGRLLRGIAAHH</sequence>
<dbReference type="PROSITE" id="PS51846">
    <property type="entry name" value="CNNM"/>
    <property type="match status" value="1"/>
</dbReference>
<dbReference type="GO" id="GO:0010960">
    <property type="term" value="P:magnesium ion homeostasis"/>
    <property type="evidence" value="ECO:0007669"/>
    <property type="project" value="InterPro"/>
</dbReference>
<keyword evidence="1 2" id="KW-0472">Membrane</keyword>
<dbReference type="Pfam" id="PF01595">
    <property type="entry name" value="CNNM"/>
    <property type="match status" value="1"/>
</dbReference>